<evidence type="ECO:0008006" key="3">
    <source>
        <dbReference type="Google" id="ProtNLM"/>
    </source>
</evidence>
<accession>A0A4V1N443</accession>
<dbReference type="AlphaFoldDB" id="A0A4V1N443"/>
<dbReference type="Pfam" id="PF08803">
    <property type="entry name" value="ydhR"/>
    <property type="match status" value="1"/>
</dbReference>
<sequence>MPSDAKAFVYTELQIALPFGDVPWAELNAEIRKQPGFVNKTWLSGIGTGSVGGFYEFDSVENAKRFVTGYFPGEARKFGVAQTTRVFDGSVVVEASRFLNSLHFGGTLGTQPAAFLYTEVQVSAPFDAVPWRTMNPVLKAQPGLLHKTWLSGADNHSAGGFYAFDTIEHAARFATDYFPTEAAGLNAAYTTRLFDAGPVADASRAMASPYFV</sequence>
<dbReference type="SUPFAM" id="SSF54909">
    <property type="entry name" value="Dimeric alpha+beta barrel"/>
    <property type="match status" value="2"/>
</dbReference>
<evidence type="ECO:0000313" key="1">
    <source>
        <dbReference type="EMBL" id="RXR30866.1"/>
    </source>
</evidence>
<dbReference type="Gene3D" id="3.30.70.100">
    <property type="match status" value="2"/>
</dbReference>
<evidence type="ECO:0000313" key="2">
    <source>
        <dbReference type="Proteomes" id="UP000290958"/>
    </source>
</evidence>
<dbReference type="InterPro" id="IPR011008">
    <property type="entry name" value="Dimeric_a/b-barrel"/>
</dbReference>
<organism evidence="1 2">
    <name type="scientific">Sphingobium fluviale</name>
    <dbReference type="NCBI Taxonomy" id="2506423"/>
    <lineage>
        <taxon>Bacteria</taxon>
        <taxon>Pseudomonadati</taxon>
        <taxon>Pseudomonadota</taxon>
        <taxon>Alphaproteobacteria</taxon>
        <taxon>Sphingomonadales</taxon>
        <taxon>Sphingomonadaceae</taxon>
        <taxon>Sphingobium</taxon>
    </lineage>
</organism>
<comment type="caution">
    <text evidence="1">The sequence shown here is derived from an EMBL/GenBank/DDBJ whole genome shotgun (WGS) entry which is preliminary data.</text>
</comment>
<keyword evidence="2" id="KW-1185">Reference proteome</keyword>
<dbReference type="EMBL" id="SBKP01000001">
    <property type="protein sequence ID" value="RXR30866.1"/>
    <property type="molecule type" value="Genomic_DNA"/>
</dbReference>
<name>A0A4V1N443_9SPHN</name>
<proteinExistence type="predicted"/>
<gene>
    <name evidence="1" type="ORF">EQG66_00815</name>
</gene>
<dbReference type="OrthoDB" id="1440627at2"/>
<dbReference type="RefSeq" id="WP_129402650.1">
    <property type="nucleotide sequence ID" value="NZ_SBKP01000001.1"/>
</dbReference>
<protein>
    <recommendedName>
        <fullName evidence="3">Monooxygenase</fullName>
    </recommendedName>
</protein>
<dbReference type="InterPro" id="IPR014910">
    <property type="entry name" value="YdhR"/>
</dbReference>
<reference evidence="2" key="1">
    <citation type="submission" date="2019-01" db="EMBL/GenBank/DDBJ databases">
        <title>Cytophagaceae bacterium strain CAR-16.</title>
        <authorList>
            <person name="Chen W.-M."/>
        </authorList>
    </citation>
    <scope>NUCLEOTIDE SEQUENCE [LARGE SCALE GENOMIC DNA]</scope>
    <source>
        <strain evidence="2">CHR27</strain>
    </source>
</reference>
<dbReference type="Proteomes" id="UP000290958">
    <property type="component" value="Unassembled WGS sequence"/>
</dbReference>